<dbReference type="AlphaFoldDB" id="A0A9Q0XR59"/>
<dbReference type="CDD" id="cd22106">
    <property type="entry name" value="F-box_FBXO36"/>
    <property type="match status" value="1"/>
</dbReference>
<protein>
    <recommendedName>
        <fullName evidence="1">F-box domain-containing protein</fullName>
    </recommendedName>
</protein>
<dbReference type="PROSITE" id="PS50181">
    <property type="entry name" value="FBOX"/>
    <property type="match status" value="1"/>
</dbReference>
<reference evidence="2" key="1">
    <citation type="journal article" date="2023" name="DNA Res.">
        <title>Chromosome-level genome assembly of Phrynocephalus forsythii using third-generation DNA sequencing and Hi-C analysis.</title>
        <authorList>
            <person name="Qi Y."/>
            <person name="Zhao W."/>
            <person name="Zhao Y."/>
            <person name="Niu C."/>
            <person name="Cao S."/>
            <person name="Zhang Y."/>
        </authorList>
    </citation>
    <scope>NUCLEOTIDE SEQUENCE</scope>
    <source>
        <tissue evidence="2">Muscle</tissue>
    </source>
</reference>
<dbReference type="InterPro" id="IPR001810">
    <property type="entry name" value="F-box_dom"/>
</dbReference>
<dbReference type="EMBL" id="JAPFRF010000008">
    <property type="protein sequence ID" value="KAJ7324840.1"/>
    <property type="molecule type" value="Genomic_DNA"/>
</dbReference>
<evidence type="ECO:0000313" key="2">
    <source>
        <dbReference type="EMBL" id="KAJ7324840.1"/>
    </source>
</evidence>
<dbReference type="SUPFAM" id="SSF81383">
    <property type="entry name" value="F-box domain"/>
    <property type="match status" value="1"/>
</dbReference>
<comment type="caution">
    <text evidence="2">The sequence shown here is derived from an EMBL/GenBank/DDBJ whole genome shotgun (WGS) entry which is preliminary data.</text>
</comment>
<proteinExistence type="predicted"/>
<dbReference type="SMART" id="SM00256">
    <property type="entry name" value="FBOX"/>
    <property type="match status" value="1"/>
</dbReference>
<evidence type="ECO:0000259" key="1">
    <source>
        <dbReference type="PROSITE" id="PS50181"/>
    </source>
</evidence>
<dbReference type="InterPro" id="IPR036047">
    <property type="entry name" value="F-box-like_dom_sf"/>
</dbReference>
<keyword evidence="3" id="KW-1185">Reference proteome</keyword>
<dbReference type="OrthoDB" id="3219396at2759"/>
<feature type="domain" description="F-box" evidence="1">
    <location>
        <begin position="112"/>
        <end position="158"/>
    </location>
</feature>
<organism evidence="2 3">
    <name type="scientific">Phrynocephalus forsythii</name>
    <dbReference type="NCBI Taxonomy" id="171643"/>
    <lineage>
        <taxon>Eukaryota</taxon>
        <taxon>Metazoa</taxon>
        <taxon>Chordata</taxon>
        <taxon>Craniata</taxon>
        <taxon>Vertebrata</taxon>
        <taxon>Euteleostomi</taxon>
        <taxon>Lepidosauria</taxon>
        <taxon>Squamata</taxon>
        <taxon>Bifurcata</taxon>
        <taxon>Unidentata</taxon>
        <taxon>Episquamata</taxon>
        <taxon>Toxicofera</taxon>
        <taxon>Iguania</taxon>
        <taxon>Acrodonta</taxon>
        <taxon>Agamidae</taxon>
        <taxon>Agaminae</taxon>
        <taxon>Phrynocephalus</taxon>
    </lineage>
</organism>
<dbReference type="Pfam" id="PF12937">
    <property type="entry name" value="F-box-like"/>
    <property type="match status" value="1"/>
</dbReference>
<dbReference type="Gene3D" id="1.20.1280.50">
    <property type="match status" value="1"/>
</dbReference>
<evidence type="ECO:0000313" key="3">
    <source>
        <dbReference type="Proteomes" id="UP001142489"/>
    </source>
</evidence>
<name>A0A9Q0XR59_9SAUR</name>
<accession>A0A9Q0XR59</accession>
<dbReference type="Proteomes" id="UP001142489">
    <property type="component" value="Unassembled WGS sequence"/>
</dbReference>
<gene>
    <name evidence="2" type="ORF">JRQ81_017860</name>
</gene>
<sequence length="210" mass="24834">MTSPYARPFLVAIVTDRWRPKMASLLVDTLFETRGQAPAPSKDFYQLIVTRKEVIFRWWKISLRSEFREARPGELKEFHEDFLDDPSLQIQIAIIFGAETLEHTFNLCRGNFDFLVRLPDPLLLYIISYLELEDIARLSQVSHRFETLCNSDKLWEMIVQNLSGRITPEMRSLAQEVGWKQFFFTNKIQLQLQLRRRRERKSDSSDSQSD</sequence>